<dbReference type="InterPro" id="IPR036680">
    <property type="entry name" value="SPOR-like_sf"/>
</dbReference>
<reference evidence="3 4" key="1">
    <citation type="submission" date="2019-08" db="EMBL/GenBank/DDBJ databases">
        <authorList>
            <person name="Shi S."/>
        </authorList>
    </citation>
    <scope>NUCLEOTIDE SEQUENCE [LARGE SCALE GENOMIC DNA]</scope>
    <source>
        <strain evidence="3 4">GY10130</strain>
    </source>
</reference>
<evidence type="ECO:0000259" key="2">
    <source>
        <dbReference type="PROSITE" id="PS51724"/>
    </source>
</evidence>
<dbReference type="GO" id="GO:0042834">
    <property type="term" value="F:peptidoglycan binding"/>
    <property type="evidence" value="ECO:0007669"/>
    <property type="project" value="InterPro"/>
</dbReference>
<dbReference type="Pfam" id="PF05036">
    <property type="entry name" value="SPOR"/>
    <property type="match status" value="1"/>
</dbReference>
<dbReference type="OrthoDB" id="653949at2"/>
<dbReference type="Proteomes" id="UP000321926">
    <property type="component" value="Unassembled WGS sequence"/>
</dbReference>
<dbReference type="Pfam" id="PF18175">
    <property type="entry name" value="HU-CCDC81_bac_2"/>
    <property type="match status" value="1"/>
</dbReference>
<feature type="domain" description="SPOR" evidence="2">
    <location>
        <begin position="310"/>
        <end position="388"/>
    </location>
</feature>
<protein>
    <submittedName>
        <fullName evidence="3">SPOR domain-containing protein</fullName>
    </submittedName>
</protein>
<gene>
    <name evidence="3" type="ORF">FVR03_09055</name>
</gene>
<feature type="transmembrane region" description="Helical" evidence="1">
    <location>
        <begin position="170"/>
        <end position="190"/>
    </location>
</feature>
<accession>A0A5C8K9A8</accession>
<dbReference type="Pfam" id="PF18174">
    <property type="entry name" value="HU-CCDC81_bac_1"/>
    <property type="match status" value="1"/>
</dbReference>
<dbReference type="InterPro" id="IPR041268">
    <property type="entry name" value="HU-CCDC81_bac_2"/>
</dbReference>
<sequence length="388" mass="42331">MVDKQIEQLLREHDCVIIPDFGGLIARYVSARIQPVKHALLPPSKKIAFNEKLVLSDGLLISAVARHKNVSQEDAGQLVADFVAKAKQKLQEENRFMLQNIGSFRYNVERKLEFVFAEGDNLLDASFGLPDLVARPLRASEPAVLRTLVKERQPVALAAKPTFRSRLKKAYTITAGLLIGSLTVSALYLLSLQTDYNLSSLNPLSLVGIGGGTSQGKIFSKYAPDFVPLTEEERLGWYLPLAPVPTPTEEAAPLGPFVSSEAEIQDENTALVFGTTTLPGESDKAVNEIVKSEDVKVVPAKEETPAHILAGKTGRFYIITGGYSSLKNAEVSRAEIKKKQIEAKILLPAPGHKLLRVSVADFATPEEAAAAIGTYRKTFGETIWVLNN</sequence>
<dbReference type="InterPro" id="IPR007730">
    <property type="entry name" value="SPOR-like_dom"/>
</dbReference>
<dbReference type="InterPro" id="IPR040495">
    <property type="entry name" value="HU-CCDC81_bac_1"/>
</dbReference>
<evidence type="ECO:0000256" key="1">
    <source>
        <dbReference type="SAM" id="Phobius"/>
    </source>
</evidence>
<organism evidence="3 4">
    <name type="scientific">Pontibacter qinzhouensis</name>
    <dbReference type="NCBI Taxonomy" id="2603253"/>
    <lineage>
        <taxon>Bacteria</taxon>
        <taxon>Pseudomonadati</taxon>
        <taxon>Bacteroidota</taxon>
        <taxon>Cytophagia</taxon>
        <taxon>Cytophagales</taxon>
        <taxon>Hymenobacteraceae</taxon>
        <taxon>Pontibacter</taxon>
    </lineage>
</organism>
<dbReference type="RefSeq" id="WP_147921425.1">
    <property type="nucleotide sequence ID" value="NZ_VRTY01000027.1"/>
</dbReference>
<keyword evidence="1" id="KW-0812">Transmembrane</keyword>
<dbReference type="EMBL" id="VRTY01000027">
    <property type="protein sequence ID" value="TXK47682.1"/>
    <property type="molecule type" value="Genomic_DNA"/>
</dbReference>
<keyword evidence="1" id="KW-1133">Transmembrane helix</keyword>
<keyword evidence="1" id="KW-0472">Membrane</keyword>
<keyword evidence="4" id="KW-1185">Reference proteome</keyword>
<dbReference type="SUPFAM" id="SSF110997">
    <property type="entry name" value="Sporulation related repeat"/>
    <property type="match status" value="1"/>
</dbReference>
<dbReference type="AlphaFoldDB" id="A0A5C8K9A8"/>
<proteinExistence type="predicted"/>
<evidence type="ECO:0000313" key="3">
    <source>
        <dbReference type="EMBL" id="TXK47682.1"/>
    </source>
</evidence>
<comment type="caution">
    <text evidence="3">The sequence shown here is derived from an EMBL/GenBank/DDBJ whole genome shotgun (WGS) entry which is preliminary data.</text>
</comment>
<evidence type="ECO:0000313" key="4">
    <source>
        <dbReference type="Proteomes" id="UP000321926"/>
    </source>
</evidence>
<dbReference type="Gene3D" id="3.30.70.1070">
    <property type="entry name" value="Sporulation related repeat"/>
    <property type="match status" value="1"/>
</dbReference>
<name>A0A5C8K9A8_9BACT</name>
<dbReference type="PROSITE" id="PS51724">
    <property type="entry name" value="SPOR"/>
    <property type="match status" value="1"/>
</dbReference>